<gene>
    <name evidence="1" type="ORF">L1987_64005</name>
</gene>
<comment type="caution">
    <text evidence="1">The sequence shown here is derived from an EMBL/GenBank/DDBJ whole genome shotgun (WGS) entry which is preliminary data.</text>
</comment>
<proteinExistence type="predicted"/>
<organism evidence="1 2">
    <name type="scientific">Smallanthus sonchifolius</name>
    <dbReference type="NCBI Taxonomy" id="185202"/>
    <lineage>
        <taxon>Eukaryota</taxon>
        <taxon>Viridiplantae</taxon>
        <taxon>Streptophyta</taxon>
        <taxon>Embryophyta</taxon>
        <taxon>Tracheophyta</taxon>
        <taxon>Spermatophyta</taxon>
        <taxon>Magnoliopsida</taxon>
        <taxon>eudicotyledons</taxon>
        <taxon>Gunneridae</taxon>
        <taxon>Pentapetalae</taxon>
        <taxon>asterids</taxon>
        <taxon>campanulids</taxon>
        <taxon>Asterales</taxon>
        <taxon>Asteraceae</taxon>
        <taxon>Asteroideae</taxon>
        <taxon>Heliantheae alliance</taxon>
        <taxon>Millerieae</taxon>
        <taxon>Smallanthus</taxon>
    </lineage>
</organism>
<reference evidence="2" key="1">
    <citation type="journal article" date="2022" name="Mol. Ecol. Resour.">
        <title>The genomes of chicory, endive, great burdock and yacon provide insights into Asteraceae palaeo-polyploidization history and plant inulin production.</title>
        <authorList>
            <person name="Fan W."/>
            <person name="Wang S."/>
            <person name="Wang H."/>
            <person name="Wang A."/>
            <person name="Jiang F."/>
            <person name="Liu H."/>
            <person name="Zhao H."/>
            <person name="Xu D."/>
            <person name="Zhang Y."/>
        </authorList>
    </citation>
    <scope>NUCLEOTIDE SEQUENCE [LARGE SCALE GENOMIC DNA]</scope>
    <source>
        <strain evidence="2">cv. Yunnan</strain>
    </source>
</reference>
<name>A0ACB9CES9_9ASTR</name>
<sequence length="345" mass="39608">MALCVMRCRCSVTPVPDPPYSHLHLSHPLKLYNACPFNTTAFPCLTFSSFLLSANSVKKDSRVTYWDACVMISNHEIAKIILVTQSHLFKPTYPISKEMMLGPQVVFFHQGSYHSHLKKLIQSSFLPSTLKGLVHKIEDIVLDLLTSWEHTNMINTLHEMKKARELLNERLRKMIQKRREIGEYGGGLLGIFLGLKEKDQLSDQQIADNIIGVIFAAHDTTASVLTWLLKYLHDHPHLLDAVKIEQEEIRCERLVTKRGITWDDARRMPVIARVIQETLRAASILSFLFREAIEDVEIEGYPTRLEGFINHRWEVIGEDNGIEYVPFPVPKQGLPLKLHRIRAKN</sequence>
<accession>A0ACB9CES9</accession>
<protein>
    <submittedName>
        <fullName evidence="1">Uncharacterized protein</fullName>
    </submittedName>
</protein>
<keyword evidence="2" id="KW-1185">Reference proteome</keyword>
<evidence type="ECO:0000313" key="1">
    <source>
        <dbReference type="EMBL" id="KAI3732797.1"/>
    </source>
</evidence>
<evidence type="ECO:0000313" key="2">
    <source>
        <dbReference type="Proteomes" id="UP001056120"/>
    </source>
</evidence>
<dbReference type="EMBL" id="CM042038">
    <property type="protein sequence ID" value="KAI3732797.1"/>
    <property type="molecule type" value="Genomic_DNA"/>
</dbReference>
<dbReference type="Proteomes" id="UP001056120">
    <property type="component" value="Linkage Group LG21"/>
</dbReference>
<reference evidence="1 2" key="2">
    <citation type="journal article" date="2022" name="Mol. Ecol. Resour.">
        <title>The genomes of chicory, endive, great burdock and yacon provide insights into Asteraceae paleo-polyploidization history and plant inulin production.</title>
        <authorList>
            <person name="Fan W."/>
            <person name="Wang S."/>
            <person name="Wang H."/>
            <person name="Wang A."/>
            <person name="Jiang F."/>
            <person name="Liu H."/>
            <person name="Zhao H."/>
            <person name="Xu D."/>
            <person name="Zhang Y."/>
        </authorList>
    </citation>
    <scope>NUCLEOTIDE SEQUENCE [LARGE SCALE GENOMIC DNA]</scope>
    <source>
        <strain evidence="2">cv. Yunnan</strain>
        <tissue evidence="1">Leaves</tissue>
    </source>
</reference>